<reference evidence="1 4" key="2">
    <citation type="submission" date="2018-02" db="EMBL/GenBank/DDBJ databases">
        <title>Acetobacter orientalis genome.</title>
        <authorList>
            <person name="Nakashima N."/>
            <person name="Tamura T."/>
        </authorList>
    </citation>
    <scope>NUCLEOTIDE SEQUENCE [LARGE SCALE GENOMIC DNA]</scope>
    <source>
        <strain evidence="1 4">FAN1</strain>
    </source>
</reference>
<dbReference type="EMBL" id="BAMX01000026">
    <property type="protein sequence ID" value="GAN66810.1"/>
    <property type="molecule type" value="Genomic_DNA"/>
</dbReference>
<dbReference type="RefSeq" id="WP_048841859.1">
    <property type="nucleotide sequence ID" value="NZ_BAMX01000026.1"/>
</dbReference>
<evidence type="ECO:0000313" key="3">
    <source>
        <dbReference type="Proteomes" id="UP000032670"/>
    </source>
</evidence>
<evidence type="ECO:0000313" key="4">
    <source>
        <dbReference type="Proteomes" id="UP000270034"/>
    </source>
</evidence>
<accession>A0A2Z5ZLB1</accession>
<dbReference type="KEGG" id="aot:AcetOri_orf04333"/>
<evidence type="ECO:0000313" key="1">
    <source>
        <dbReference type="EMBL" id="BBC81203.1"/>
    </source>
</evidence>
<dbReference type="AlphaFoldDB" id="A0A2Z5ZLB1"/>
<gene>
    <name evidence="2" type="ORF">Abor_026_018</name>
    <name evidence="1" type="ORF">AcetOrient_orf04333</name>
</gene>
<name>A0A2Z5ZLB1_9PROT</name>
<organism evidence="1 4">
    <name type="scientific">Acetobacter orientalis</name>
    <dbReference type="NCBI Taxonomy" id="146474"/>
    <lineage>
        <taxon>Bacteria</taxon>
        <taxon>Pseudomonadati</taxon>
        <taxon>Pseudomonadota</taxon>
        <taxon>Alphaproteobacteria</taxon>
        <taxon>Acetobacterales</taxon>
        <taxon>Acetobacteraceae</taxon>
        <taxon>Acetobacter</taxon>
    </lineage>
</organism>
<sequence>MGLLYSPFGAQDTTYTRAVIENITLIALILGYVNAQIGIIGDILVLLTALVTLNLLPQLGRLDSFIVKDVLLLDSGLVLLKSYLRHHKAATLSCFASTS</sequence>
<reference evidence="2 3" key="1">
    <citation type="submission" date="2012-11" db="EMBL/GenBank/DDBJ databases">
        <title>Whole genome sequence of Acetobacter orientalis 21F-2.</title>
        <authorList>
            <person name="Azuma Y."/>
            <person name="Higashiura N."/>
            <person name="Hirakawa H."/>
            <person name="Matsushita K."/>
        </authorList>
    </citation>
    <scope>NUCLEOTIDE SEQUENCE [LARGE SCALE GENOMIC DNA]</scope>
    <source>
        <strain evidence="2 3">21F-2</strain>
    </source>
</reference>
<dbReference type="EMBL" id="AP018515">
    <property type="protein sequence ID" value="BBC81203.1"/>
    <property type="molecule type" value="Genomic_DNA"/>
</dbReference>
<protein>
    <submittedName>
        <fullName evidence="1">Membrane protein</fullName>
    </submittedName>
</protein>
<dbReference type="InterPro" id="IPR007339">
    <property type="entry name" value="RclC-like"/>
</dbReference>
<dbReference type="Pfam" id="PF04224">
    <property type="entry name" value="DUF417"/>
    <property type="match status" value="1"/>
</dbReference>
<keyword evidence="3" id="KW-1185">Reference proteome</keyword>
<accession>A0A0D6NMH1</accession>
<dbReference type="Proteomes" id="UP000032670">
    <property type="component" value="Unassembled WGS sequence"/>
</dbReference>
<dbReference type="Proteomes" id="UP000270034">
    <property type="component" value="Chromosome"/>
</dbReference>
<proteinExistence type="predicted"/>
<dbReference type="GeneID" id="76204952"/>
<evidence type="ECO:0000313" key="2">
    <source>
        <dbReference type="EMBL" id="GAN66810.1"/>
    </source>
</evidence>